<dbReference type="InterPro" id="IPR015915">
    <property type="entry name" value="Kelch-typ_b-propeller"/>
</dbReference>
<reference evidence="3" key="1">
    <citation type="submission" date="2018-09" db="EMBL/GenBank/DDBJ databases">
        <authorList>
            <person name="Livingstone P.G."/>
            <person name="Whitworth D.E."/>
        </authorList>
    </citation>
    <scope>NUCLEOTIDE SEQUENCE [LARGE SCALE GENOMIC DNA]</scope>
    <source>
        <strain evidence="3">AB050A</strain>
    </source>
</reference>
<dbReference type="PANTHER" id="PTHR34677">
    <property type="match status" value="1"/>
</dbReference>
<comment type="caution">
    <text evidence="2">The sequence shown here is derived from an EMBL/GenBank/DDBJ whole genome shotgun (WGS) entry which is preliminary data.</text>
</comment>
<organism evidence="2 3">
    <name type="scientific">Corallococcus aberystwythensis</name>
    <dbReference type="NCBI Taxonomy" id="2316722"/>
    <lineage>
        <taxon>Bacteria</taxon>
        <taxon>Pseudomonadati</taxon>
        <taxon>Myxococcota</taxon>
        <taxon>Myxococcia</taxon>
        <taxon>Myxococcales</taxon>
        <taxon>Cystobacterineae</taxon>
        <taxon>Myxococcaceae</taxon>
        <taxon>Corallococcus</taxon>
    </lineage>
</organism>
<evidence type="ECO:0000256" key="1">
    <source>
        <dbReference type="SAM" id="MobiDB-lite"/>
    </source>
</evidence>
<evidence type="ECO:0000313" key="2">
    <source>
        <dbReference type="EMBL" id="RKH74464.1"/>
    </source>
</evidence>
<protein>
    <submittedName>
        <fullName evidence="2">Kelch repeat-containing protein</fullName>
    </submittedName>
</protein>
<feature type="compositionally biased region" description="Basic and acidic residues" evidence="1">
    <location>
        <begin position="969"/>
        <end position="981"/>
    </location>
</feature>
<dbReference type="AlphaFoldDB" id="A0A3A8RG74"/>
<proteinExistence type="predicted"/>
<name>A0A3A8RG74_9BACT</name>
<dbReference type="SMART" id="SM00612">
    <property type="entry name" value="Kelch"/>
    <property type="match status" value="6"/>
</dbReference>
<dbReference type="InterPro" id="IPR037293">
    <property type="entry name" value="Gal_Oxidase_central_sf"/>
</dbReference>
<evidence type="ECO:0000313" key="3">
    <source>
        <dbReference type="Proteomes" id="UP000267003"/>
    </source>
</evidence>
<feature type="region of interest" description="Disordered" evidence="1">
    <location>
        <begin position="953"/>
        <end position="989"/>
    </location>
</feature>
<sequence>MHLMRALTVLLCIGFAGGGGEALAQAPHASEARLALDPAGGSWTLTGTLLQPRVESMAALLRDGRVLLVGGHNHSGYLASSELYDPATGSWSVTGSMALRHSGGAMTVLPNGKVLVVGGYDSTDLASAELYDPATGIWSATGPMSRARWGHTATLLANGKVLVAGGWTGSEDYLSSAELYDPATGTWSATGPMLRARWGHTATRLGNGKVLVAGGNSGYTFAHAELYDPDTGTWSATGALSTSSLFHRAVLLRGGKVLVVGGSVGSGSSARAELYDPTSRTWTLTGSMARARDDRFTLTVLANGMVLAVGGPTDYYGGLIQPELYDPVAGTWSVTGAMNQPRSDHTATLLEDGSVLVAGGVSRIPGSLYAEDAELYLKVPDTLLGTTPPTSTQQHGASFTFTSDDVGARFECSLDSEAFNPCTSPATYDDLAVGAHNFQARAVDAFGHTDATPASHSWTVDQTPPDTLLISTPADPSGATATFNFSSEEGASFECSLDGAAFSPCTSPETLVNLGEGSHAFQVRARDVAGNVDESPASHSWRVDLTPLDTILTGFPATSTRQRSASFTFKSNKAGARFECSLDYSSFEVCTSPAVYAYLFEGSHVFQVRAWDEGYNVDETPSVHVWTVNLTAPMTYFDYGPANPTQQTVATFGFSSYEAGVRFECSLDDAAFSACVTPLRYSGLGAGTHRVQVRAIDANGNVSEYPASYSWTVDLTVPDTLITLAPESSGRQTDAMFYFESTEWDVRFECRLDGAAFTSCSSMEVFFNLREGPHTLQVRARDMAGNVDATPASHSWTVDLTAPTTLLTSVPGSLSNQPTASFALGSNEERARFECSLDGSDFSPCASPATYAELREGAHTFEARAKDGAGNVDASPARYAWTVDLTAPGTTLTSAPGSPSTQSMAVFTFTSSAGASFECSLDGAEFTDCTSPVAYANLASGAHAFQVRARDGAGNADATPASHSWTVDLPREPAPKPEPDGRGGCSAGPGDASWLLASVALLAVAPRRRRLPR</sequence>
<dbReference type="Gene3D" id="2.130.10.80">
    <property type="entry name" value="Galactose oxidase/kelch, beta-propeller"/>
    <property type="match status" value="4"/>
</dbReference>
<dbReference type="SUPFAM" id="SSF117281">
    <property type="entry name" value="Kelch motif"/>
    <property type="match status" value="1"/>
</dbReference>
<accession>A0A3A8RG74</accession>
<dbReference type="Proteomes" id="UP000267003">
    <property type="component" value="Unassembled WGS sequence"/>
</dbReference>
<dbReference type="Pfam" id="PF24681">
    <property type="entry name" value="Kelch_KLHDC2_KLHL20_DRC7"/>
    <property type="match status" value="1"/>
</dbReference>
<dbReference type="InterPro" id="IPR011043">
    <property type="entry name" value="Gal_Oxase/kelch_b-propeller"/>
</dbReference>
<dbReference type="Pfam" id="PF01344">
    <property type="entry name" value="Kelch_1"/>
    <property type="match status" value="2"/>
</dbReference>
<dbReference type="InterPro" id="IPR013783">
    <property type="entry name" value="Ig-like_fold"/>
</dbReference>
<keyword evidence="3" id="KW-1185">Reference proteome</keyword>
<gene>
    <name evidence="2" type="ORF">D7W81_01485</name>
</gene>
<dbReference type="PANTHER" id="PTHR34677:SF3">
    <property type="entry name" value="BACTERIAL IG-LIKE DOMAIN-CONTAINING PROTEIN"/>
    <property type="match status" value="1"/>
</dbReference>
<dbReference type="InterPro" id="IPR006652">
    <property type="entry name" value="Kelch_1"/>
</dbReference>
<dbReference type="Gene3D" id="2.60.40.10">
    <property type="entry name" value="Immunoglobulins"/>
    <property type="match status" value="1"/>
</dbReference>
<dbReference type="SUPFAM" id="SSF50965">
    <property type="entry name" value="Galactose oxidase, central domain"/>
    <property type="match status" value="1"/>
</dbReference>
<dbReference type="EMBL" id="RAWK01000005">
    <property type="protein sequence ID" value="RKH74464.1"/>
    <property type="molecule type" value="Genomic_DNA"/>
</dbReference>